<name>A0A4U5PEX4_STECR</name>
<proteinExistence type="predicted"/>
<keyword evidence="2" id="KW-1185">Reference proteome</keyword>
<accession>A0A4U5PEX4</accession>
<protein>
    <submittedName>
        <fullName evidence="1">Uncharacterized protein</fullName>
    </submittedName>
</protein>
<sequence length="83" mass="9210">MCCGIGALNCRAMKSADKELKEEAQLKAADLGFEKVSMWACQESTVLHPISTVKFSEHGRASGAARYAPNLFESMDYSWTEKF</sequence>
<evidence type="ECO:0000313" key="2">
    <source>
        <dbReference type="Proteomes" id="UP000298663"/>
    </source>
</evidence>
<dbReference type="Proteomes" id="UP000298663">
    <property type="component" value="Unassembled WGS sequence"/>
</dbReference>
<evidence type="ECO:0000313" key="1">
    <source>
        <dbReference type="EMBL" id="TKR95062.1"/>
    </source>
</evidence>
<gene>
    <name evidence="1" type="ORF">L596_009280</name>
</gene>
<organism evidence="1 2">
    <name type="scientific">Steinernema carpocapsae</name>
    <name type="common">Entomopathogenic nematode</name>
    <dbReference type="NCBI Taxonomy" id="34508"/>
    <lineage>
        <taxon>Eukaryota</taxon>
        <taxon>Metazoa</taxon>
        <taxon>Ecdysozoa</taxon>
        <taxon>Nematoda</taxon>
        <taxon>Chromadorea</taxon>
        <taxon>Rhabditida</taxon>
        <taxon>Tylenchina</taxon>
        <taxon>Panagrolaimomorpha</taxon>
        <taxon>Strongyloidoidea</taxon>
        <taxon>Steinernematidae</taxon>
        <taxon>Steinernema</taxon>
    </lineage>
</organism>
<reference evidence="1 2" key="1">
    <citation type="journal article" date="2015" name="Genome Biol.">
        <title>Comparative genomics of Steinernema reveals deeply conserved gene regulatory networks.</title>
        <authorList>
            <person name="Dillman A.R."/>
            <person name="Macchietto M."/>
            <person name="Porter C.F."/>
            <person name="Rogers A."/>
            <person name="Williams B."/>
            <person name="Antoshechkin I."/>
            <person name="Lee M.M."/>
            <person name="Goodwin Z."/>
            <person name="Lu X."/>
            <person name="Lewis E.E."/>
            <person name="Goodrich-Blair H."/>
            <person name="Stock S.P."/>
            <person name="Adams B.J."/>
            <person name="Sternberg P.W."/>
            <person name="Mortazavi A."/>
        </authorList>
    </citation>
    <scope>NUCLEOTIDE SEQUENCE [LARGE SCALE GENOMIC DNA]</scope>
    <source>
        <strain evidence="1 2">ALL</strain>
    </source>
</reference>
<dbReference type="EMBL" id="AZBU02000002">
    <property type="protein sequence ID" value="TKR95062.1"/>
    <property type="molecule type" value="Genomic_DNA"/>
</dbReference>
<comment type="caution">
    <text evidence="1">The sequence shown here is derived from an EMBL/GenBank/DDBJ whole genome shotgun (WGS) entry which is preliminary data.</text>
</comment>
<reference evidence="1 2" key="2">
    <citation type="journal article" date="2019" name="G3 (Bethesda)">
        <title>Hybrid Assembly of the Genome of the Entomopathogenic Nematode Steinernema carpocapsae Identifies the X-Chromosome.</title>
        <authorList>
            <person name="Serra L."/>
            <person name="Macchietto M."/>
            <person name="Macias-Munoz A."/>
            <person name="McGill C.J."/>
            <person name="Rodriguez I.M."/>
            <person name="Rodriguez B."/>
            <person name="Murad R."/>
            <person name="Mortazavi A."/>
        </authorList>
    </citation>
    <scope>NUCLEOTIDE SEQUENCE [LARGE SCALE GENOMIC DNA]</scope>
    <source>
        <strain evidence="1 2">ALL</strain>
    </source>
</reference>
<dbReference type="AlphaFoldDB" id="A0A4U5PEX4"/>